<reference evidence="1" key="1">
    <citation type="journal article" date="2022" name="bioRxiv">
        <title>Deciphering the potential niche of two novel black yeast fungi from a biological soil crust based on their genomes, phenotypes, and melanin regulation.</title>
        <authorList>
            <consortium name="DOE Joint Genome Institute"/>
            <person name="Carr E.C."/>
            <person name="Barton Q."/>
            <person name="Grambo S."/>
            <person name="Sullivan M."/>
            <person name="Renfro C.M."/>
            <person name="Kuo A."/>
            <person name="Pangilinan J."/>
            <person name="Lipzen A."/>
            <person name="Keymanesh K."/>
            <person name="Savage E."/>
            <person name="Barry K."/>
            <person name="Grigoriev I.V."/>
            <person name="Riekhof W.R."/>
            <person name="Harris S.S."/>
        </authorList>
    </citation>
    <scope>NUCLEOTIDE SEQUENCE</scope>
    <source>
        <strain evidence="1">JF 03-4F</strain>
    </source>
</reference>
<accession>A0AAN6DV36</accession>
<dbReference type="Proteomes" id="UP001203852">
    <property type="component" value="Unassembled WGS sequence"/>
</dbReference>
<organism evidence="1 2">
    <name type="scientific">Exophiala viscosa</name>
    <dbReference type="NCBI Taxonomy" id="2486360"/>
    <lineage>
        <taxon>Eukaryota</taxon>
        <taxon>Fungi</taxon>
        <taxon>Dikarya</taxon>
        <taxon>Ascomycota</taxon>
        <taxon>Pezizomycotina</taxon>
        <taxon>Eurotiomycetes</taxon>
        <taxon>Chaetothyriomycetidae</taxon>
        <taxon>Chaetothyriales</taxon>
        <taxon>Herpotrichiellaceae</taxon>
        <taxon>Exophiala</taxon>
    </lineage>
</organism>
<name>A0AAN6DV36_9EURO</name>
<keyword evidence="2" id="KW-1185">Reference proteome</keyword>
<proteinExistence type="predicted"/>
<dbReference type="EMBL" id="MU404355">
    <property type="protein sequence ID" value="KAI1611777.1"/>
    <property type="molecule type" value="Genomic_DNA"/>
</dbReference>
<evidence type="ECO:0000313" key="2">
    <source>
        <dbReference type="Proteomes" id="UP001203852"/>
    </source>
</evidence>
<gene>
    <name evidence="1" type="ORF">EDD36DRAFT_465637</name>
</gene>
<evidence type="ECO:0000313" key="1">
    <source>
        <dbReference type="EMBL" id="KAI1611777.1"/>
    </source>
</evidence>
<sequence length="453" mass="49493">MSLPDSTDQMYLAYGKCINESLVGGTSLGSDRLHIAPLSYQAIPLRSTTNEFYQNYNIYAFGNNIPRDDEPLLSSSGLGYFTAYTTYLANIDLSKGVKLQNPQAVQDAQADVLDKEKQRSKAVKDATESYKDDYLSSRGANSIDAVNNANARWTELLNEEEQKGIIAQLQDFRDRLAKGASQTLAEGYNMQAVIIDPDTVKQVVSGQLTATPTPSLCEPLYALGADLDSVASQWVTSFPAAYPNDRTEYLQKAHSFEFSFEDAATSTWADLGFSTSTHHSGSSGWIFWNHTDETTNTTTTTNVDVTGSDIQGKITLRMWGHQVLDINYGAWYNGNPAATFKDLYASADDSVKKNILEQFKKVLFAYGVEITFKLSKSAWDTVHQVRTDTSTSNNSMSIFGCIYSNDSSSSSSNTTSFDSLKLTSSDNSVTMLAVNDGVPLVLGAIASVFDAGT</sequence>
<protein>
    <submittedName>
        <fullName evidence="1">Uncharacterized protein</fullName>
    </submittedName>
</protein>
<comment type="caution">
    <text evidence="1">The sequence shown here is derived from an EMBL/GenBank/DDBJ whole genome shotgun (WGS) entry which is preliminary data.</text>
</comment>
<dbReference type="AlphaFoldDB" id="A0AAN6DV36"/>